<gene>
    <name evidence="1" type="ORF">M0R45_006256</name>
</gene>
<evidence type="ECO:0000313" key="2">
    <source>
        <dbReference type="Proteomes" id="UP001457282"/>
    </source>
</evidence>
<dbReference type="Proteomes" id="UP001457282">
    <property type="component" value="Unassembled WGS sequence"/>
</dbReference>
<dbReference type="EMBL" id="JBEDUW010000001">
    <property type="protein sequence ID" value="KAK9950787.1"/>
    <property type="molecule type" value="Genomic_DNA"/>
</dbReference>
<protein>
    <submittedName>
        <fullName evidence="1">Uncharacterized protein</fullName>
    </submittedName>
</protein>
<accession>A0AAW1YPY5</accession>
<sequence>MSDNAIRLFGKTIPLALASLKGHAVPTNDEPPCRASASVVDSEIAAAATAASGGEEEDCSNNKPLLSCSNTTSPEKQENKVCVKFQIPRPTHFSKTQNCKWVGFTSS</sequence>
<evidence type="ECO:0000313" key="1">
    <source>
        <dbReference type="EMBL" id="KAK9950787.1"/>
    </source>
</evidence>
<comment type="caution">
    <text evidence="1">The sequence shown here is derived from an EMBL/GenBank/DDBJ whole genome shotgun (WGS) entry which is preliminary data.</text>
</comment>
<organism evidence="1 2">
    <name type="scientific">Rubus argutus</name>
    <name type="common">Southern blackberry</name>
    <dbReference type="NCBI Taxonomy" id="59490"/>
    <lineage>
        <taxon>Eukaryota</taxon>
        <taxon>Viridiplantae</taxon>
        <taxon>Streptophyta</taxon>
        <taxon>Embryophyta</taxon>
        <taxon>Tracheophyta</taxon>
        <taxon>Spermatophyta</taxon>
        <taxon>Magnoliopsida</taxon>
        <taxon>eudicotyledons</taxon>
        <taxon>Gunneridae</taxon>
        <taxon>Pentapetalae</taxon>
        <taxon>rosids</taxon>
        <taxon>fabids</taxon>
        <taxon>Rosales</taxon>
        <taxon>Rosaceae</taxon>
        <taxon>Rosoideae</taxon>
        <taxon>Rosoideae incertae sedis</taxon>
        <taxon>Rubus</taxon>
    </lineage>
</organism>
<reference evidence="1 2" key="1">
    <citation type="journal article" date="2023" name="G3 (Bethesda)">
        <title>A chromosome-length genome assembly and annotation of blackberry (Rubus argutus, cv. 'Hillquist').</title>
        <authorList>
            <person name="Bruna T."/>
            <person name="Aryal R."/>
            <person name="Dudchenko O."/>
            <person name="Sargent D.J."/>
            <person name="Mead D."/>
            <person name="Buti M."/>
            <person name="Cavallini A."/>
            <person name="Hytonen T."/>
            <person name="Andres J."/>
            <person name="Pham M."/>
            <person name="Weisz D."/>
            <person name="Mascagni F."/>
            <person name="Usai G."/>
            <person name="Natali L."/>
            <person name="Bassil N."/>
            <person name="Fernandez G.E."/>
            <person name="Lomsadze A."/>
            <person name="Armour M."/>
            <person name="Olukolu B."/>
            <person name="Poorten T."/>
            <person name="Britton C."/>
            <person name="Davik J."/>
            <person name="Ashrafi H."/>
            <person name="Aiden E.L."/>
            <person name="Borodovsky M."/>
            <person name="Worthington M."/>
        </authorList>
    </citation>
    <scope>NUCLEOTIDE SEQUENCE [LARGE SCALE GENOMIC DNA]</scope>
    <source>
        <strain evidence="1">PI 553951</strain>
    </source>
</reference>
<dbReference type="AlphaFoldDB" id="A0AAW1YPY5"/>
<name>A0AAW1YPY5_RUBAR</name>
<proteinExistence type="predicted"/>
<keyword evidence="2" id="KW-1185">Reference proteome</keyword>